<evidence type="ECO:0000313" key="6">
    <source>
        <dbReference type="Proteomes" id="UP000254711"/>
    </source>
</evidence>
<dbReference type="NCBIfam" id="TIGR00434">
    <property type="entry name" value="cysH"/>
    <property type="match status" value="1"/>
</dbReference>
<dbReference type="InterPro" id="IPR011800">
    <property type="entry name" value="PAPS_reductase_CysH"/>
</dbReference>
<dbReference type="PANTHER" id="PTHR46509:SF1">
    <property type="entry name" value="PHOSPHOADENOSINE PHOSPHOSULFATE REDUCTASE"/>
    <property type="match status" value="1"/>
</dbReference>
<reference evidence="5 6" key="1">
    <citation type="submission" date="2018-07" db="EMBL/GenBank/DDBJ databases">
        <title>Dyella solisilvae sp. nov., isolated from the pine and broad-leaved mixed forest soil.</title>
        <authorList>
            <person name="Gao Z."/>
            <person name="Qiu L."/>
        </authorList>
    </citation>
    <scope>NUCLEOTIDE SEQUENCE [LARGE SCALE GENOMIC DNA]</scope>
    <source>
        <strain evidence="5 6">DHG54</strain>
    </source>
</reference>
<evidence type="ECO:0000256" key="1">
    <source>
        <dbReference type="ARBA" id="ARBA00009732"/>
    </source>
</evidence>
<keyword evidence="6" id="KW-1185">Reference proteome</keyword>
<evidence type="ECO:0000256" key="2">
    <source>
        <dbReference type="ARBA" id="ARBA00023002"/>
    </source>
</evidence>
<dbReference type="NCBIfam" id="TIGR02057">
    <property type="entry name" value="PAPS_reductase"/>
    <property type="match status" value="1"/>
</dbReference>
<dbReference type="PANTHER" id="PTHR46509">
    <property type="entry name" value="PHOSPHOADENOSINE PHOSPHOSULFATE REDUCTASE"/>
    <property type="match status" value="1"/>
</dbReference>
<dbReference type="PIRSF" id="PIRSF000857">
    <property type="entry name" value="PAPS_reductase"/>
    <property type="match status" value="1"/>
</dbReference>
<comment type="caution">
    <text evidence="3">Lacks conserved residue(s) required for the propagation of feature annotation.</text>
</comment>
<dbReference type="Proteomes" id="UP000254711">
    <property type="component" value="Unassembled WGS sequence"/>
</dbReference>
<dbReference type="Gene3D" id="3.40.50.620">
    <property type="entry name" value="HUPs"/>
    <property type="match status" value="1"/>
</dbReference>
<dbReference type="Pfam" id="PF01507">
    <property type="entry name" value="PAPS_reduct"/>
    <property type="match status" value="1"/>
</dbReference>
<dbReference type="UniPathway" id="UPA00140">
    <property type="reaction ID" value="UER00206"/>
</dbReference>
<comment type="catalytic activity">
    <reaction evidence="3">
        <text>[thioredoxin]-disulfide + sulfite + adenosine 3',5'-bisphosphate + 2 H(+) = [thioredoxin]-dithiol + 3'-phosphoadenylyl sulfate</text>
        <dbReference type="Rhea" id="RHEA:11724"/>
        <dbReference type="Rhea" id="RHEA-COMP:10698"/>
        <dbReference type="Rhea" id="RHEA-COMP:10700"/>
        <dbReference type="ChEBI" id="CHEBI:15378"/>
        <dbReference type="ChEBI" id="CHEBI:17359"/>
        <dbReference type="ChEBI" id="CHEBI:29950"/>
        <dbReference type="ChEBI" id="CHEBI:50058"/>
        <dbReference type="ChEBI" id="CHEBI:58339"/>
        <dbReference type="ChEBI" id="CHEBI:58343"/>
        <dbReference type="EC" id="1.8.4.8"/>
    </reaction>
</comment>
<dbReference type="InterPro" id="IPR002500">
    <property type="entry name" value="PAPS_reduct_dom"/>
</dbReference>
<evidence type="ECO:0000259" key="4">
    <source>
        <dbReference type="Pfam" id="PF01507"/>
    </source>
</evidence>
<comment type="similarity">
    <text evidence="1 3">Belongs to the PAPS reductase family. CysH subfamily.</text>
</comment>
<evidence type="ECO:0000256" key="3">
    <source>
        <dbReference type="HAMAP-Rule" id="MF_00063"/>
    </source>
</evidence>
<sequence>MKPGWLDEAEHSPAELVALNEWLGTLDAEQRVLWALAYAPGRHVLSSSFGAQAAVSLHLLTRHRPDLPVILIDTGYLFPETYQFVDELSARLSLNLKVFSPPQSPAWLEAREGRLWEQGVAGIDRYNQLRKVEPMQRALRELDAGTWFAGLRRSQARTRAEIPFVERRDGRWKFHPIADWTDRDVGVYLRRHDLPYHPLWDQGYISIGDVHTTHRWEPGTDAESTRFFGLKRECGLHGLA</sequence>
<keyword evidence="2 3" id="KW-0560">Oxidoreductase</keyword>
<dbReference type="RefSeq" id="WP_114823320.1">
    <property type="nucleotide sequence ID" value="NZ_QQSY01000001.1"/>
</dbReference>
<comment type="subcellular location">
    <subcellularLocation>
        <location evidence="3">Cytoplasm</location>
    </subcellularLocation>
</comment>
<feature type="active site" description="Nucleophile; cysteine thiosulfonate intermediate" evidence="3">
    <location>
        <position position="234"/>
    </location>
</feature>
<dbReference type="HAMAP" id="MF_00063">
    <property type="entry name" value="CysH"/>
    <property type="match status" value="1"/>
</dbReference>
<proteinExistence type="inferred from homology"/>
<dbReference type="EMBL" id="QQSY01000001">
    <property type="protein sequence ID" value="RDI99578.1"/>
    <property type="molecule type" value="Genomic_DNA"/>
</dbReference>
<dbReference type="InterPro" id="IPR004511">
    <property type="entry name" value="PAPS/APS_Rdtase"/>
</dbReference>
<dbReference type="NCBIfam" id="NF002537">
    <property type="entry name" value="PRK02090.1"/>
    <property type="match status" value="1"/>
</dbReference>
<dbReference type="GO" id="GO:0004604">
    <property type="term" value="F:phosphoadenylyl-sulfate reductase (thioredoxin) activity"/>
    <property type="evidence" value="ECO:0007669"/>
    <property type="project" value="UniProtKB-UniRule"/>
</dbReference>
<evidence type="ECO:0000313" key="5">
    <source>
        <dbReference type="EMBL" id="RDI99578.1"/>
    </source>
</evidence>
<comment type="function">
    <text evidence="3">Catalyzes the formation of sulfite from phosphoadenosine 5'-phosphosulfate (PAPS) using thioredoxin as an electron donor.</text>
</comment>
<comment type="pathway">
    <text evidence="3">Sulfur metabolism; hydrogen sulfide biosynthesis; sulfite from sulfate: step 3/3.</text>
</comment>
<protein>
    <recommendedName>
        <fullName evidence="3">Phosphoadenosine 5'-phosphosulfate reductase</fullName>
        <shortName evidence="3">PAPS reductase</shortName>
        <ecNumber evidence="3">1.8.4.8</ecNumber>
    </recommendedName>
    <alternativeName>
        <fullName evidence="3">3'-phosphoadenylylsulfate reductase</fullName>
    </alternativeName>
    <alternativeName>
        <fullName evidence="3">PAPS reductase, thioredoxin dependent</fullName>
    </alternativeName>
    <alternativeName>
        <fullName evidence="3">PAPS sulfotransferase</fullName>
    </alternativeName>
    <alternativeName>
        <fullName evidence="3">PAdoPS reductase</fullName>
    </alternativeName>
</protein>
<gene>
    <name evidence="3" type="primary">cysH</name>
    <name evidence="5" type="ORF">DVT68_01625</name>
</gene>
<dbReference type="GO" id="GO:0019379">
    <property type="term" value="P:sulfate assimilation, phosphoadenylyl sulfate reduction by phosphoadenylyl-sulfate reductase (thioredoxin)"/>
    <property type="evidence" value="ECO:0007669"/>
    <property type="project" value="UniProtKB-UniRule"/>
</dbReference>
<dbReference type="OrthoDB" id="9794018at2"/>
<dbReference type="CDD" id="cd23945">
    <property type="entry name" value="PAPS_reductase"/>
    <property type="match status" value="1"/>
</dbReference>
<comment type="caution">
    <text evidence="5">The sequence shown here is derived from an EMBL/GenBank/DDBJ whole genome shotgun (WGS) entry which is preliminary data.</text>
</comment>
<dbReference type="InterPro" id="IPR014729">
    <property type="entry name" value="Rossmann-like_a/b/a_fold"/>
</dbReference>
<dbReference type="GO" id="GO:0070814">
    <property type="term" value="P:hydrogen sulfide biosynthetic process"/>
    <property type="evidence" value="ECO:0007669"/>
    <property type="project" value="UniProtKB-UniRule"/>
</dbReference>
<feature type="domain" description="Phosphoadenosine phosphosulphate reductase" evidence="4">
    <location>
        <begin position="43"/>
        <end position="214"/>
    </location>
</feature>
<dbReference type="AlphaFoldDB" id="A0A370KAB5"/>
<name>A0A370KAB5_9GAMM</name>
<dbReference type="SUPFAM" id="SSF52402">
    <property type="entry name" value="Adenine nucleotide alpha hydrolases-like"/>
    <property type="match status" value="1"/>
</dbReference>
<keyword evidence="3" id="KW-0963">Cytoplasm</keyword>
<dbReference type="GO" id="GO:0005737">
    <property type="term" value="C:cytoplasm"/>
    <property type="evidence" value="ECO:0007669"/>
    <property type="project" value="UniProtKB-SubCell"/>
</dbReference>
<organism evidence="5 6">
    <name type="scientific">Dyella solisilvae</name>
    <dbReference type="NCBI Taxonomy" id="1920168"/>
    <lineage>
        <taxon>Bacteria</taxon>
        <taxon>Pseudomonadati</taxon>
        <taxon>Pseudomonadota</taxon>
        <taxon>Gammaproteobacteria</taxon>
        <taxon>Lysobacterales</taxon>
        <taxon>Rhodanobacteraceae</taxon>
        <taxon>Dyella</taxon>
    </lineage>
</organism>
<accession>A0A370KAB5</accession>
<dbReference type="EC" id="1.8.4.8" evidence="3"/>